<dbReference type="GO" id="GO:0005886">
    <property type="term" value="C:plasma membrane"/>
    <property type="evidence" value="ECO:0007669"/>
    <property type="project" value="UniProtKB-SubCell"/>
</dbReference>
<dbReference type="PANTHER" id="PTHR30086">
    <property type="entry name" value="ARGININE EXPORTER PROTEIN ARGO"/>
    <property type="match status" value="1"/>
</dbReference>
<reference evidence="7 8" key="1">
    <citation type="submission" date="2016-10" db="EMBL/GenBank/DDBJ databases">
        <authorList>
            <person name="de Groot N.N."/>
        </authorList>
    </citation>
    <scope>NUCLEOTIDE SEQUENCE [LARGE SCALE GENOMIC DNA]</scope>
    <source>
        <strain evidence="7 8">DSM 15283</strain>
    </source>
</reference>
<dbReference type="EMBL" id="FOTQ01000003">
    <property type="protein sequence ID" value="SFM07154.1"/>
    <property type="molecule type" value="Genomic_DNA"/>
</dbReference>
<keyword evidence="5 6" id="KW-0472">Membrane</keyword>
<organism evidence="7 8">
    <name type="scientific">Shimia aestuarii</name>
    <dbReference type="NCBI Taxonomy" id="254406"/>
    <lineage>
        <taxon>Bacteria</taxon>
        <taxon>Pseudomonadati</taxon>
        <taxon>Pseudomonadota</taxon>
        <taxon>Alphaproteobacteria</taxon>
        <taxon>Rhodobacterales</taxon>
        <taxon>Roseobacteraceae</taxon>
    </lineage>
</organism>
<sequence length="198" mass="21317">MTTDLLAALSLYAFVSSITPGPNNLMLMASGANFGFWRTIPHMLGIGVGFTVMIVLVGVGLMQVFEAFPVSYTVLKVLSVAYLVWLAWKIAHAGAPEAGQEGGRPLTFLQAALFQWVNPKAWSMALTAITLYAPDRTLWAIGLVAAVFGAINLPSVSCWTVLGQQMQRVLTSPRRLAVFNWSMAGLLLASLYPVLVTG</sequence>
<comment type="subcellular location">
    <subcellularLocation>
        <location evidence="1">Cell membrane</location>
        <topology evidence="1">Multi-pass membrane protein</topology>
    </subcellularLocation>
</comment>
<evidence type="ECO:0000313" key="8">
    <source>
        <dbReference type="Proteomes" id="UP000199144"/>
    </source>
</evidence>
<accession>A0A1I4MV29</accession>
<evidence type="ECO:0000256" key="5">
    <source>
        <dbReference type="ARBA" id="ARBA00023136"/>
    </source>
</evidence>
<evidence type="ECO:0000313" key="7">
    <source>
        <dbReference type="EMBL" id="SFM07154.1"/>
    </source>
</evidence>
<dbReference type="Pfam" id="PF01810">
    <property type="entry name" value="LysE"/>
    <property type="match status" value="1"/>
</dbReference>
<dbReference type="InterPro" id="IPR001123">
    <property type="entry name" value="LeuE-type"/>
</dbReference>
<evidence type="ECO:0000256" key="1">
    <source>
        <dbReference type="ARBA" id="ARBA00004651"/>
    </source>
</evidence>
<keyword evidence="4 6" id="KW-1133">Transmembrane helix</keyword>
<dbReference type="GO" id="GO:0033228">
    <property type="term" value="P:cysteine export across plasma membrane"/>
    <property type="evidence" value="ECO:0007669"/>
    <property type="project" value="TreeGrafter"/>
</dbReference>
<dbReference type="PANTHER" id="PTHR30086:SF20">
    <property type="entry name" value="ARGININE EXPORTER PROTEIN ARGO-RELATED"/>
    <property type="match status" value="1"/>
</dbReference>
<evidence type="ECO:0000256" key="4">
    <source>
        <dbReference type="ARBA" id="ARBA00022989"/>
    </source>
</evidence>
<dbReference type="AlphaFoldDB" id="A0A1I4MV29"/>
<protein>
    <submittedName>
        <fullName evidence="7">Threonine/homoserine/homoserine lactone efflux protein</fullName>
    </submittedName>
</protein>
<gene>
    <name evidence="7" type="ORF">SAMN04488042_103263</name>
</gene>
<feature type="transmembrane region" description="Helical" evidence="6">
    <location>
        <begin position="175"/>
        <end position="195"/>
    </location>
</feature>
<evidence type="ECO:0000256" key="3">
    <source>
        <dbReference type="ARBA" id="ARBA00022692"/>
    </source>
</evidence>
<proteinExistence type="predicted"/>
<keyword evidence="2" id="KW-1003">Cell membrane</keyword>
<feature type="transmembrane region" description="Helical" evidence="6">
    <location>
        <begin position="138"/>
        <end position="163"/>
    </location>
</feature>
<evidence type="ECO:0000256" key="6">
    <source>
        <dbReference type="SAM" id="Phobius"/>
    </source>
</evidence>
<keyword evidence="3 6" id="KW-0812">Transmembrane</keyword>
<dbReference type="STRING" id="254406.SAMN04488042_103263"/>
<dbReference type="GO" id="GO:0015171">
    <property type="term" value="F:amino acid transmembrane transporter activity"/>
    <property type="evidence" value="ECO:0007669"/>
    <property type="project" value="TreeGrafter"/>
</dbReference>
<dbReference type="RefSeq" id="WP_093093822.1">
    <property type="nucleotide sequence ID" value="NZ_FOTQ01000003.1"/>
</dbReference>
<evidence type="ECO:0000256" key="2">
    <source>
        <dbReference type="ARBA" id="ARBA00022475"/>
    </source>
</evidence>
<dbReference type="OrthoDB" id="9812084at2"/>
<name>A0A1I4MV29_9RHOB</name>
<feature type="transmembrane region" description="Helical" evidence="6">
    <location>
        <begin position="69"/>
        <end position="88"/>
    </location>
</feature>
<feature type="transmembrane region" description="Helical" evidence="6">
    <location>
        <begin position="44"/>
        <end position="62"/>
    </location>
</feature>
<keyword evidence="8" id="KW-1185">Reference proteome</keyword>
<dbReference type="Proteomes" id="UP000199144">
    <property type="component" value="Unassembled WGS sequence"/>
</dbReference>